<dbReference type="Pfam" id="PF01607">
    <property type="entry name" value="CBM_14"/>
    <property type="match status" value="1"/>
</dbReference>
<evidence type="ECO:0000313" key="4">
    <source>
        <dbReference type="Proteomes" id="UP001381693"/>
    </source>
</evidence>
<proteinExistence type="predicted"/>
<comment type="caution">
    <text evidence="3">The sequence shown here is derived from an EMBL/GenBank/DDBJ whole genome shotgun (WGS) entry which is preliminary data.</text>
</comment>
<protein>
    <recommendedName>
        <fullName evidence="2">Chitin-binding type-2 domain-containing protein</fullName>
    </recommendedName>
</protein>
<dbReference type="EMBL" id="JAXCGZ010024145">
    <property type="protein sequence ID" value="KAK6996828.1"/>
    <property type="molecule type" value="Genomic_DNA"/>
</dbReference>
<dbReference type="InterPro" id="IPR036508">
    <property type="entry name" value="Chitin-bd_dom_sf"/>
</dbReference>
<dbReference type="SUPFAM" id="SSF57625">
    <property type="entry name" value="Invertebrate chitin-binding proteins"/>
    <property type="match status" value="1"/>
</dbReference>
<dbReference type="Proteomes" id="UP001381693">
    <property type="component" value="Unassembled WGS sequence"/>
</dbReference>
<dbReference type="GO" id="GO:0005576">
    <property type="term" value="C:extracellular region"/>
    <property type="evidence" value="ECO:0007669"/>
    <property type="project" value="InterPro"/>
</dbReference>
<name>A0AAN8W8F6_HALRR</name>
<feature type="compositionally biased region" description="Gly residues" evidence="1">
    <location>
        <begin position="95"/>
        <end position="107"/>
    </location>
</feature>
<organism evidence="3 4">
    <name type="scientific">Halocaridina rubra</name>
    <name type="common">Hawaiian red shrimp</name>
    <dbReference type="NCBI Taxonomy" id="373956"/>
    <lineage>
        <taxon>Eukaryota</taxon>
        <taxon>Metazoa</taxon>
        <taxon>Ecdysozoa</taxon>
        <taxon>Arthropoda</taxon>
        <taxon>Crustacea</taxon>
        <taxon>Multicrustacea</taxon>
        <taxon>Malacostraca</taxon>
        <taxon>Eumalacostraca</taxon>
        <taxon>Eucarida</taxon>
        <taxon>Decapoda</taxon>
        <taxon>Pleocyemata</taxon>
        <taxon>Caridea</taxon>
        <taxon>Atyoidea</taxon>
        <taxon>Atyidae</taxon>
        <taxon>Halocaridina</taxon>
    </lineage>
</organism>
<evidence type="ECO:0000313" key="3">
    <source>
        <dbReference type="EMBL" id="KAK6996828.1"/>
    </source>
</evidence>
<gene>
    <name evidence="3" type="ORF">SK128_019857</name>
</gene>
<evidence type="ECO:0000256" key="1">
    <source>
        <dbReference type="SAM" id="MobiDB-lite"/>
    </source>
</evidence>
<dbReference type="GO" id="GO:0008061">
    <property type="term" value="F:chitin binding"/>
    <property type="evidence" value="ECO:0007669"/>
    <property type="project" value="InterPro"/>
</dbReference>
<keyword evidence="4" id="KW-1185">Reference proteome</keyword>
<feature type="non-terminal residue" evidence="3">
    <location>
        <position position="1"/>
    </location>
</feature>
<dbReference type="PANTHER" id="PTHR22933:SF42">
    <property type="entry name" value="FI18455P1-RELATED"/>
    <property type="match status" value="1"/>
</dbReference>
<feature type="region of interest" description="Disordered" evidence="1">
    <location>
        <begin position="52"/>
        <end position="151"/>
    </location>
</feature>
<evidence type="ECO:0000259" key="2">
    <source>
        <dbReference type="PROSITE" id="PS50940"/>
    </source>
</evidence>
<reference evidence="3 4" key="1">
    <citation type="submission" date="2023-11" db="EMBL/GenBank/DDBJ databases">
        <title>Halocaridina rubra genome assembly.</title>
        <authorList>
            <person name="Smith C."/>
        </authorList>
    </citation>
    <scope>NUCLEOTIDE SEQUENCE [LARGE SCALE GENOMIC DNA]</scope>
    <source>
        <strain evidence="3">EP-1</strain>
        <tissue evidence="3">Whole</tissue>
    </source>
</reference>
<dbReference type="InterPro" id="IPR002557">
    <property type="entry name" value="Chitin-bd_dom"/>
</dbReference>
<sequence length="151" mass="16175">VFHICQAGNRQDAFLCPNGSIFNQQYFVCDWWFNFDCSSAEQFFGLNADIGKVDDGSGSEDANSGTATYGERSNANEGRSISSLYETPNTSSNRNGGGANNRNGGGASNRNSNKNQNYGNGNRNGNRSYGNGSNGNGLNIQKPSAFFQSPN</sequence>
<dbReference type="PROSITE" id="PS50940">
    <property type="entry name" value="CHIT_BIND_II"/>
    <property type="match status" value="1"/>
</dbReference>
<feature type="domain" description="Chitin-binding type-2" evidence="2">
    <location>
        <begin position="1"/>
        <end position="39"/>
    </location>
</feature>
<accession>A0AAN8W8F6</accession>
<dbReference type="PANTHER" id="PTHR22933">
    <property type="entry name" value="FI18007P1-RELATED"/>
    <property type="match status" value="1"/>
</dbReference>
<dbReference type="Gene3D" id="2.170.140.10">
    <property type="entry name" value="Chitin binding domain"/>
    <property type="match status" value="1"/>
</dbReference>
<feature type="compositionally biased region" description="Polar residues" evidence="1">
    <location>
        <begin position="60"/>
        <end position="90"/>
    </location>
</feature>
<dbReference type="InterPro" id="IPR052976">
    <property type="entry name" value="Scoloptoxin-like"/>
</dbReference>
<feature type="compositionally biased region" description="Low complexity" evidence="1">
    <location>
        <begin position="108"/>
        <end position="139"/>
    </location>
</feature>
<dbReference type="AlphaFoldDB" id="A0AAN8W8F6"/>